<reference evidence="1" key="1">
    <citation type="submission" date="2020-05" db="UniProtKB">
        <authorList>
            <consortium name="EnsemblMetazoa"/>
        </authorList>
    </citation>
    <scope>IDENTIFICATION</scope>
    <source>
        <strain evidence="1">SANGQUA</strain>
    </source>
</reference>
<dbReference type="Proteomes" id="UP000076407">
    <property type="component" value="Unassembled WGS sequence"/>
</dbReference>
<evidence type="ECO:0000313" key="2">
    <source>
        <dbReference type="Proteomes" id="UP000076407"/>
    </source>
</evidence>
<evidence type="ECO:0000313" key="1">
    <source>
        <dbReference type="EnsemblMetazoa" id="AQUA015077-PA"/>
    </source>
</evidence>
<dbReference type="EnsemblMetazoa" id="AQUA015077-RA">
    <property type="protein sequence ID" value="AQUA015077-PA"/>
    <property type="gene ID" value="AQUA015077"/>
</dbReference>
<dbReference type="AlphaFoldDB" id="A0A182XTD3"/>
<name>A0A182XTD3_ANOQN</name>
<protein>
    <submittedName>
        <fullName evidence="1">Uncharacterized protein</fullName>
    </submittedName>
</protein>
<accession>A0A182XTD3</accession>
<proteinExistence type="predicted"/>
<sequence length="27" mass="3368">MCTRSLIQTSNSKRIFLMKRYVHWKHC</sequence>
<dbReference type="VEuPathDB" id="VectorBase:AQUA015077"/>
<keyword evidence="2" id="KW-1185">Reference proteome</keyword>
<organism evidence="1 2">
    <name type="scientific">Anopheles quadriannulatus</name>
    <name type="common">Mosquito</name>
    <dbReference type="NCBI Taxonomy" id="34691"/>
    <lineage>
        <taxon>Eukaryota</taxon>
        <taxon>Metazoa</taxon>
        <taxon>Ecdysozoa</taxon>
        <taxon>Arthropoda</taxon>
        <taxon>Hexapoda</taxon>
        <taxon>Insecta</taxon>
        <taxon>Pterygota</taxon>
        <taxon>Neoptera</taxon>
        <taxon>Endopterygota</taxon>
        <taxon>Diptera</taxon>
        <taxon>Nematocera</taxon>
        <taxon>Culicoidea</taxon>
        <taxon>Culicidae</taxon>
        <taxon>Anophelinae</taxon>
        <taxon>Anopheles</taxon>
    </lineage>
</organism>